<keyword evidence="2" id="KW-0812">Transmembrane</keyword>
<accession>A0A642V5Y2</accession>
<evidence type="ECO:0000256" key="1">
    <source>
        <dbReference type="SAM" id="MobiDB-lite"/>
    </source>
</evidence>
<sequence>MVNRLKYLVGGIVYIIFTIPLFLVAIVADAFNSYSLSNWVRKCVNWLSDSLLSEAEEILPLPSEMISKRSRNPENEETNDNDDTATTGGQEYRQVQTTWYKEALGYVLMIPLTIITMLLFLLGGFLKFQPLIACGFTLGRFLMDLFGIEDDFVYEKYEHVNDLGNETNIDAKTK</sequence>
<feature type="transmembrane region" description="Helical" evidence="2">
    <location>
        <begin position="103"/>
        <end position="122"/>
    </location>
</feature>
<feature type="region of interest" description="Disordered" evidence="1">
    <location>
        <begin position="69"/>
        <end position="88"/>
    </location>
</feature>
<keyword evidence="4" id="KW-1185">Reference proteome</keyword>
<evidence type="ECO:0000256" key="2">
    <source>
        <dbReference type="SAM" id="Phobius"/>
    </source>
</evidence>
<feature type="transmembrane region" description="Helical" evidence="2">
    <location>
        <begin position="7"/>
        <end position="28"/>
    </location>
</feature>
<protein>
    <submittedName>
        <fullName evidence="3">Uncharacterized protein</fullName>
    </submittedName>
</protein>
<evidence type="ECO:0000313" key="3">
    <source>
        <dbReference type="EMBL" id="KAA8915129.1"/>
    </source>
</evidence>
<keyword evidence="2" id="KW-1133">Transmembrane helix</keyword>
<gene>
    <name evidence="3" type="ORF">TRICI_002738</name>
</gene>
<dbReference type="AlphaFoldDB" id="A0A642V5Y2"/>
<reference evidence="3" key="1">
    <citation type="journal article" date="2019" name="G3 (Bethesda)">
        <title>Genome Assemblies of Two Rare Opportunistic Yeast Pathogens: Diutina rugosa (syn. Candida rugosa) and Trichomonascus ciferrii (syn. Candida ciferrii).</title>
        <authorList>
            <person name="Mixao V."/>
            <person name="Saus E."/>
            <person name="Hansen A.P."/>
            <person name="Lass-Florl C."/>
            <person name="Gabaldon T."/>
        </authorList>
    </citation>
    <scope>NUCLEOTIDE SEQUENCE</scope>
    <source>
        <strain evidence="3">CBS 4856</strain>
    </source>
</reference>
<evidence type="ECO:0000313" key="4">
    <source>
        <dbReference type="Proteomes" id="UP000761534"/>
    </source>
</evidence>
<dbReference type="EMBL" id="SWFS01000184">
    <property type="protein sequence ID" value="KAA8915129.1"/>
    <property type="molecule type" value="Genomic_DNA"/>
</dbReference>
<organism evidence="3 4">
    <name type="scientific">Trichomonascus ciferrii</name>
    <dbReference type="NCBI Taxonomy" id="44093"/>
    <lineage>
        <taxon>Eukaryota</taxon>
        <taxon>Fungi</taxon>
        <taxon>Dikarya</taxon>
        <taxon>Ascomycota</taxon>
        <taxon>Saccharomycotina</taxon>
        <taxon>Dipodascomycetes</taxon>
        <taxon>Dipodascales</taxon>
        <taxon>Trichomonascaceae</taxon>
        <taxon>Trichomonascus</taxon>
        <taxon>Trichomonascus ciferrii complex</taxon>
    </lineage>
</organism>
<dbReference type="Proteomes" id="UP000761534">
    <property type="component" value="Unassembled WGS sequence"/>
</dbReference>
<comment type="caution">
    <text evidence="3">The sequence shown here is derived from an EMBL/GenBank/DDBJ whole genome shotgun (WGS) entry which is preliminary data.</text>
</comment>
<name>A0A642V5Y2_9ASCO</name>
<dbReference type="VEuPathDB" id="FungiDB:TRICI_002738"/>
<proteinExistence type="predicted"/>
<keyword evidence="2" id="KW-0472">Membrane</keyword>